<dbReference type="Gene3D" id="1.10.10.410">
    <property type="match status" value="1"/>
</dbReference>
<evidence type="ECO:0000256" key="2">
    <source>
        <dbReference type="ARBA" id="ARBA00011123"/>
    </source>
</evidence>
<dbReference type="GO" id="GO:0070681">
    <property type="term" value="P:glutaminyl-tRNAGln biosynthesis via transamidation"/>
    <property type="evidence" value="ECO:0007669"/>
    <property type="project" value="TreeGrafter"/>
</dbReference>
<accession>A0A0G0D299</accession>
<dbReference type="NCBIfam" id="TIGR00133">
    <property type="entry name" value="gatB"/>
    <property type="match status" value="1"/>
</dbReference>
<dbReference type="EMBL" id="LBRB01000015">
    <property type="protein sequence ID" value="KKP88394.1"/>
    <property type="molecule type" value="Genomic_DNA"/>
</dbReference>
<keyword evidence="5 10" id="KW-0067">ATP-binding</keyword>
<dbReference type="GO" id="GO:0050567">
    <property type="term" value="F:glutaminyl-tRNA synthase (glutamine-hydrolyzing) activity"/>
    <property type="evidence" value="ECO:0007669"/>
    <property type="project" value="UniProtKB-UniRule"/>
</dbReference>
<dbReference type="InterPro" id="IPR006075">
    <property type="entry name" value="Asn/Gln-tRNA_Trfase_suB/E_cat"/>
</dbReference>
<dbReference type="EC" id="6.3.5.-" evidence="10"/>
<dbReference type="GO" id="GO:0050566">
    <property type="term" value="F:asparaginyl-tRNA synthase (glutamine-hydrolyzing) activity"/>
    <property type="evidence" value="ECO:0007669"/>
    <property type="project" value="RHEA"/>
</dbReference>
<evidence type="ECO:0000256" key="3">
    <source>
        <dbReference type="ARBA" id="ARBA00022598"/>
    </source>
</evidence>
<keyword evidence="13" id="KW-0808">Transferase</keyword>
<name>A0A0G0D299_9BACT</name>
<protein>
    <recommendedName>
        <fullName evidence="10">Aspartyl/glutamyl-tRNA(Asn/Gln) amidotransferase subunit B</fullName>
        <shortName evidence="10">Asp/Glu-ADT subunit B</shortName>
        <ecNumber evidence="10">6.3.5.-</ecNumber>
    </recommendedName>
</protein>
<evidence type="ECO:0000256" key="10">
    <source>
        <dbReference type="HAMAP-Rule" id="MF_00121"/>
    </source>
</evidence>
<dbReference type="SUPFAM" id="SSF89095">
    <property type="entry name" value="GatB/YqeY motif"/>
    <property type="match status" value="2"/>
</dbReference>
<organism evidence="13 14">
    <name type="scientific">Berkelbacteria bacterium GW2011_GWA2_35_9</name>
    <dbReference type="NCBI Taxonomy" id="1618333"/>
    <lineage>
        <taxon>Bacteria</taxon>
        <taxon>Candidatus Berkelbacteria</taxon>
    </lineage>
</organism>
<gene>
    <name evidence="10" type="primary">gatB</name>
    <name evidence="13" type="ORF">UR93_C0015G0024</name>
</gene>
<dbReference type="InterPro" id="IPR004413">
    <property type="entry name" value="GatB"/>
</dbReference>
<dbReference type="PANTHER" id="PTHR11659">
    <property type="entry name" value="GLUTAMYL-TRNA GLN AMIDOTRANSFERASE SUBUNIT B MITOCHONDRIAL AND PROKARYOTIC PET112-RELATED"/>
    <property type="match status" value="1"/>
</dbReference>
<dbReference type="InterPro" id="IPR003789">
    <property type="entry name" value="Asn/Gln_tRNA_amidoTrase-B-like"/>
</dbReference>
<evidence type="ECO:0000256" key="5">
    <source>
        <dbReference type="ARBA" id="ARBA00022840"/>
    </source>
</evidence>
<keyword evidence="4 10" id="KW-0547">Nucleotide-binding</keyword>
<dbReference type="Pfam" id="PF02637">
    <property type="entry name" value="GatB_Yqey"/>
    <property type="match status" value="1"/>
</dbReference>
<reference evidence="13 14" key="1">
    <citation type="journal article" date="2015" name="Nature">
        <title>rRNA introns, odd ribosomes, and small enigmatic genomes across a large radiation of phyla.</title>
        <authorList>
            <person name="Brown C.T."/>
            <person name="Hug L.A."/>
            <person name="Thomas B.C."/>
            <person name="Sharon I."/>
            <person name="Castelle C.J."/>
            <person name="Singh A."/>
            <person name="Wilkins M.J."/>
            <person name="Williams K.H."/>
            <person name="Banfield J.F."/>
        </authorList>
    </citation>
    <scope>NUCLEOTIDE SEQUENCE [LARGE SCALE GENOMIC DNA]</scope>
</reference>
<evidence type="ECO:0000256" key="6">
    <source>
        <dbReference type="ARBA" id="ARBA00022917"/>
    </source>
</evidence>
<dbReference type="InterPro" id="IPR023168">
    <property type="entry name" value="GatB_Yqey_C_2"/>
</dbReference>
<evidence type="ECO:0000256" key="4">
    <source>
        <dbReference type="ARBA" id="ARBA00022741"/>
    </source>
</evidence>
<dbReference type="InterPro" id="IPR018027">
    <property type="entry name" value="Asn/Gln_amidotransferase"/>
</dbReference>
<evidence type="ECO:0000313" key="14">
    <source>
        <dbReference type="Proteomes" id="UP000034316"/>
    </source>
</evidence>
<dbReference type="InterPro" id="IPR014746">
    <property type="entry name" value="Gln_synth/guanido_kin_cat_dom"/>
</dbReference>
<dbReference type="GO" id="GO:0005524">
    <property type="term" value="F:ATP binding"/>
    <property type="evidence" value="ECO:0007669"/>
    <property type="project" value="UniProtKB-KW"/>
</dbReference>
<feature type="domain" description="Aspartyl/Glutamyl-tRNA(Gln) amidotransferase subunit B/E catalytic" evidence="12">
    <location>
        <begin position="7"/>
        <end position="324"/>
    </location>
</feature>
<comment type="catalytic activity">
    <reaction evidence="9 10">
        <text>L-glutamyl-tRNA(Gln) + L-glutamine + ATP + H2O = L-glutaminyl-tRNA(Gln) + L-glutamate + ADP + phosphate + H(+)</text>
        <dbReference type="Rhea" id="RHEA:17521"/>
        <dbReference type="Rhea" id="RHEA-COMP:9681"/>
        <dbReference type="Rhea" id="RHEA-COMP:9684"/>
        <dbReference type="ChEBI" id="CHEBI:15377"/>
        <dbReference type="ChEBI" id="CHEBI:15378"/>
        <dbReference type="ChEBI" id="CHEBI:29985"/>
        <dbReference type="ChEBI" id="CHEBI:30616"/>
        <dbReference type="ChEBI" id="CHEBI:43474"/>
        <dbReference type="ChEBI" id="CHEBI:58359"/>
        <dbReference type="ChEBI" id="CHEBI:78520"/>
        <dbReference type="ChEBI" id="CHEBI:78521"/>
        <dbReference type="ChEBI" id="CHEBI:456216"/>
    </reaction>
</comment>
<dbReference type="PATRIC" id="fig|1618333.3.peg.469"/>
<evidence type="ECO:0000256" key="1">
    <source>
        <dbReference type="ARBA" id="ARBA00005306"/>
    </source>
</evidence>
<dbReference type="GO" id="GO:0016740">
    <property type="term" value="F:transferase activity"/>
    <property type="evidence" value="ECO:0007669"/>
    <property type="project" value="UniProtKB-KW"/>
</dbReference>
<keyword evidence="3 10" id="KW-0436">Ligase</keyword>
<evidence type="ECO:0000313" key="13">
    <source>
        <dbReference type="EMBL" id="KKP88394.1"/>
    </source>
</evidence>
<dbReference type="PROSITE" id="PS01234">
    <property type="entry name" value="GATB"/>
    <property type="match status" value="1"/>
</dbReference>
<evidence type="ECO:0000259" key="12">
    <source>
        <dbReference type="Pfam" id="PF02934"/>
    </source>
</evidence>
<dbReference type="Pfam" id="PF02934">
    <property type="entry name" value="GatB_N"/>
    <property type="match status" value="1"/>
</dbReference>
<comment type="caution">
    <text evidence="13">The sequence shown here is derived from an EMBL/GenBank/DDBJ whole genome shotgun (WGS) entry which is preliminary data.</text>
</comment>
<keyword evidence="6 10" id="KW-0648">Protein biosynthesis</keyword>
<dbReference type="GO" id="GO:0006412">
    <property type="term" value="P:translation"/>
    <property type="evidence" value="ECO:0007669"/>
    <property type="project" value="UniProtKB-UniRule"/>
</dbReference>
<dbReference type="InterPro" id="IPR017959">
    <property type="entry name" value="Asn/Gln-tRNA_amidoTrfase_suB/E"/>
</dbReference>
<dbReference type="Proteomes" id="UP000034316">
    <property type="component" value="Unassembled WGS sequence"/>
</dbReference>
<evidence type="ECO:0000256" key="7">
    <source>
        <dbReference type="ARBA" id="ARBA00024799"/>
    </source>
</evidence>
<evidence type="ECO:0000256" key="8">
    <source>
        <dbReference type="ARBA" id="ARBA00047380"/>
    </source>
</evidence>
<evidence type="ECO:0000256" key="9">
    <source>
        <dbReference type="ARBA" id="ARBA00047913"/>
    </source>
</evidence>
<dbReference type="SUPFAM" id="SSF55931">
    <property type="entry name" value="Glutamine synthetase/guanido kinase"/>
    <property type="match status" value="1"/>
</dbReference>
<sequence>MTNYTPTIGLEIHAELNTKSKMFCGCKNDPFNSEANSNTCPACLGLPGAMPVINQQAVESVIKVGKAVGGEIAKTTKWDRKNYNYPDLPKGYQISQYDLPLVKGGHLEIFKSQISTSNQIPNLNFQTSKNQELRTKIRITRIHLEEDTGKLLHPTGSNYSLIDYNRSGVPLMELVTEPDTTNGQEASEFAKKFQQLLRHLEVADADMEKGMMRVEVNISLSEIKNSDTSEVAGRLLRGERGEKLGTKVEIKNLNSFKSVEKAIDFEINRQTELLEKGEKIIQETRGWDDNKEVTFSQRVKETENDYRYFLEPDLPPLSFSQDYIDSITIDKLPDNITAELVENYGLKEDDAKILTLNKQKLKLFEESRKEVKAKESELASFIINKSPKTKEEIIEHFMSRENLLKHEDLVVIVNKIVQENQEIVEKIKNGKIEAKQALVGLVMRETQGKASGEIVKSIIEKIIK</sequence>
<evidence type="ECO:0000259" key="11">
    <source>
        <dbReference type="Pfam" id="PF02637"/>
    </source>
</evidence>
<comment type="subunit">
    <text evidence="2 10">Heterotrimer of A, B and C subunits.</text>
</comment>
<dbReference type="HAMAP" id="MF_00121">
    <property type="entry name" value="GatB"/>
    <property type="match status" value="1"/>
</dbReference>
<dbReference type="AlphaFoldDB" id="A0A0G0D299"/>
<proteinExistence type="inferred from homology"/>
<dbReference type="PANTHER" id="PTHR11659:SF0">
    <property type="entry name" value="GLUTAMYL-TRNA(GLN) AMIDOTRANSFERASE SUBUNIT B, MITOCHONDRIAL"/>
    <property type="match status" value="1"/>
</dbReference>
<dbReference type="NCBIfam" id="NF004012">
    <property type="entry name" value="PRK05477.1-2"/>
    <property type="match status" value="1"/>
</dbReference>
<dbReference type="InterPro" id="IPR017958">
    <property type="entry name" value="Gln-tRNA_amidoTrfase_suB_CS"/>
</dbReference>
<comment type="similarity">
    <text evidence="1 10">Belongs to the GatB/GatE family. GatB subfamily.</text>
</comment>
<comment type="catalytic activity">
    <reaction evidence="8 10">
        <text>L-aspartyl-tRNA(Asn) + L-glutamine + ATP + H2O = L-asparaginyl-tRNA(Asn) + L-glutamate + ADP + phosphate + 2 H(+)</text>
        <dbReference type="Rhea" id="RHEA:14513"/>
        <dbReference type="Rhea" id="RHEA-COMP:9674"/>
        <dbReference type="Rhea" id="RHEA-COMP:9677"/>
        <dbReference type="ChEBI" id="CHEBI:15377"/>
        <dbReference type="ChEBI" id="CHEBI:15378"/>
        <dbReference type="ChEBI" id="CHEBI:29985"/>
        <dbReference type="ChEBI" id="CHEBI:30616"/>
        <dbReference type="ChEBI" id="CHEBI:43474"/>
        <dbReference type="ChEBI" id="CHEBI:58359"/>
        <dbReference type="ChEBI" id="CHEBI:78515"/>
        <dbReference type="ChEBI" id="CHEBI:78516"/>
        <dbReference type="ChEBI" id="CHEBI:456216"/>
    </reaction>
</comment>
<comment type="function">
    <text evidence="7 10">Allows the formation of correctly charged Asn-tRNA(Asn) or Gln-tRNA(Gln) through the transamidation of misacylated Asp-tRNA(Asn) or Glu-tRNA(Gln) in organisms which lack either or both of asparaginyl-tRNA or glutaminyl-tRNA synthetases. The reaction takes place in the presence of glutamine and ATP through an activated phospho-Asp-tRNA(Asn) or phospho-Glu-tRNA(Gln).</text>
</comment>
<dbReference type="STRING" id="1618333.UR93_C0015G0024"/>
<feature type="domain" description="Asn/Gln amidotransferase" evidence="11">
    <location>
        <begin position="388"/>
        <end position="463"/>
    </location>
</feature>